<dbReference type="EMBL" id="JZWI01000029">
    <property type="protein sequence ID" value="KLN53909.1"/>
    <property type="molecule type" value="Genomic_DNA"/>
</dbReference>
<organism evidence="2 3">
    <name type="scientific">Variovorax paradoxus</name>
    <dbReference type="NCBI Taxonomy" id="34073"/>
    <lineage>
        <taxon>Bacteria</taxon>
        <taxon>Pseudomonadati</taxon>
        <taxon>Pseudomonadota</taxon>
        <taxon>Betaproteobacteria</taxon>
        <taxon>Burkholderiales</taxon>
        <taxon>Comamonadaceae</taxon>
        <taxon>Variovorax</taxon>
    </lineage>
</organism>
<dbReference type="PANTHER" id="PTHR46211">
    <property type="entry name" value="GLYCEROPHOSPHORYL DIESTER PHOSPHODIESTERASE"/>
    <property type="match status" value="1"/>
</dbReference>
<keyword evidence="2" id="KW-0378">Hydrolase</keyword>
<dbReference type="EC" id="3.1.4.46" evidence="2"/>
<evidence type="ECO:0000313" key="2">
    <source>
        <dbReference type="EMBL" id="KLN53909.1"/>
    </source>
</evidence>
<gene>
    <name evidence="2" type="primary">glpQ1</name>
    <name evidence="2" type="ORF">VPARA_50380</name>
</gene>
<sequence>MIIVGHRGARNLWPENSMSGFRRLIALGADAVEFDVQETRDGKAVVIHDPLLDRTTEGAGAVRDHDAAEVLATRLRKGQGAQGEPQRGDEADECVPPLAEVLKLFAPTRMEVHVEIKTDAAGELPPGAIARTVQALHDAGVADRSVLTCFVPEVLAQVLAHWPRGRVLASLDHRSAEMLGGITRALARYAALPGCIVAVEKKLLAATWPQCLAALGSERLGAWVVNEPDEIAQWLTMPLRQITTDRPDLALAARATP</sequence>
<dbReference type="Proteomes" id="UP000035170">
    <property type="component" value="Unassembled WGS sequence"/>
</dbReference>
<dbReference type="CDD" id="cd08565">
    <property type="entry name" value="GDPD_pAtGDE_like"/>
    <property type="match status" value="1"/>
</dbReference>
<dbReference type="InterPro" id="IPR030395">
    <property type="entry name" value="GP_PDE_dom"/>
</dbReference>
<dbReference type="SUPFAM" id="SSF51695">
    <property type="entry name" value="PLC-like phosphodiesterases"/>
    <property type="match status" value="1"/>
</dbReference>
<name>A0A0H2LUP3_VARPD</name>
<dbReference type="PANTHER" id="PTHR46211:SF14">
    <property type="entry name" value="GLYCEROPHOSPHODIESTER PHOSPHODIESTERASE"/>
    <property type="match status" value="1"/>
</dbReference>
<dbReference type="Gene3D" id="3.20.20.190">
    <property type="entry name" value="Phosphatidylinositol (PI) phosphodiesterase"/>
    <property type="match status" value="1"/>
</dbReference>
<dbReference type="PROSITE" id="PS50007">
    <property type="entry name" value="PIPLC_X_DOMAIN"/>
    <property type="match status" value="1"/>
</dbReference>
<protein>
    <submittedName>
        <fullName evidence="2">Putative glycerophosphoryl diester phosphodiesterase 1</fullName>
        <ecNumber evidence="2">3.1.4.46</ecNumber>
    </submittedName>
</protein>
<dbReference type="RefSeq" id="WP_047786474.1">
    <property type="nucleotide sequence ID" value="NZ_JZWI01000029.1"/>
</dbReference>
<reference evidence="2 3" key="1">
    <citation type="submission" date="2015-03" db="EMBL/GenBank/DDBJ databases">
        <title>Genome sequence of Variovorax paradoxus TBEA6.</title>
        <authorList>
            <person name="Poehlein A."/>
            <person name="Schuldes J."/>
            <person name="Wuebbeler J.H."/>
            <person name="Hiessl S."/>
            <person name="Steinbuechel A."/>
            <person name="Daniel R."/>
        </authorList>
    </citation>
    <scope>NUCLEOTIDE SEQUENCE [LARGE SCALE GENOMIC DNA]</scope>
    <source>
        <strain evidence="2 3">TBEA6</strain>
    </source>
</reference>
<dbReference type="PATRIC" id="fig|34073.19.peg.5156"/>
<dbReference type="AlphaFoldDB" id="A0A0H2LUP3"/>
<evidence type="ECO:0000259" key="1">
    <source>
        <dbReference type="PROSITE" id="PS51704"/>
    </source>
</evidence>
<accession>A0A0H2LUP3</accession>
<proteinExistence type="predicted"/>
<dbReference type="Pfam" id="PF03009">
    <property type="entry name" value="GDPD"/>
    <property type="match status" value="1"/>
</dbReference>
<keyword evidence="3" id="KW-1185">Reference proteome</keyword>
<dbReference type="PROSITE" id="PS51704">
    <property type="entry name" value="GP_PDE"/>
    <property type="match status" value="1"/>
</dbReference>
<dbReference type="GO" id="GO:0006629">
    <property type="term" value="P:lipid metabolic process"/>
    <property type="evidence" value="ECO:0007669"/>
    <property type="project" value="InterPro"/>
</dbReference>
<dbReference type="InterPro" id="IPR017946">
    <property type="entry name" value="PLC-like_Pdiesterase_TIM-brl"/>
</dbReference>
<feature type="domain" description="GP-PDE" evidence="1">
    <location>
        <begin position="1"/>
        <end position="254"/>
    </location>
</feature>
<evidence type="ECO:0000313" key="3">
    <source>
        <dbReference type="Proteomes" id="UP000035170"/>
    </source>
</evidence>
<comment type="caution">
    <text evidence="2">The sequence shown here is derived from an EMBL/GenBank/DDBJ whole genome shotgun (WGS) entry which is preliminary data.</text>
</comment>
<dbReference type="GO" id="GO:0008889">
    <property type="term" value="F:glycerophosphodiester phosphodiesterase activity"/>
    <property type="evidence" value="ECO:0007669"/>
    <property type="project" value="UniProtKB-EC"/>
</dbReference>